<feature type="DNA-binding region" description="H-T-H motif" evidence="5">
    <location>
        <begin position="32"/>
        <end position="51"/>
    </location>
</feature>
<evidence type="ECO:0000256" key="1">
    <source>
        <dbReference type="ARBA" id="ARBA00022491"/>
    </source>
</evidence>
<keyword evidence="9" id="KW-1185">Reference proteome</keyword>
<dbReference type="InterPro" id="IPR004111">
    <property type="entry name" value="Repressor_TetR_C"/>
</dbReference>
<dbReference type="Proteomes" id="UP001596087">
    <property type="component" value="Unassembled WGS sequence"/>
</dbReference>
<organism evidence="8 9">
    <name type="scientific">Nocardioides taihuensis</name>
    <dbReference type="NCBI Taxonomy" id="1835606"/>
    <lineage>
        <taxon>Bacteria</taxon>
        <taxon>Bacillati</taxon>
        <taxon>Actinomycetota</taxon>
        <taxon>Actinomycetes</taxon>
        <taxon>Propionibacteriales</taxon>
        <taxon>Nocardioidaceae</taxon>
        <taxon>Nocardioides</taxon>
    </lineage>
</organism>
<evidence type="ECO:0000313" key="9">
    <source>
        <dbReference type="Proteomes" id="UP001596087"/>
    </source>
</evidence>
<evidence type="ECO:0000256" key="5">
    <source>
        <dbReference type="PROSITE-ProRule" id="PRU00335"/>
    </source>
</evidence>
<feature type="domain" description="HTH tetR-type" evidence="7">
    <location>
        <begin position="9"/>
        <end position="69"/>
    </location>
</feature>
<dbReference type="InterPro" id="IPR001647">
    <property type="entry name" value="HTH_TetR"/>
</dbReference>
<dbReference type="SUPFAM" id="SSF48498">
    <property type="entry name" value="Tetracyclin repressor-like, C-terminal domain"/>
    <property type="match status" value="1"/>
</dbReference>
<dbReference type="PANTHER" id="PTHR30055:SF151">
    <property type="entry name" value="TRANSCRIPTIONAL REGULATORY PROTEIN"/>
    <property type="match status" value="1"/>
</dbReference>
<dbReference type="PRINTS" id="PR00400">
    <property type="entry name" value="TETREPRESSOR"/>
</dbReference>
<name>A0ABW0BDE7_9ACTN</name>
<accession>A0ABW0BDE7</accession>
<sequence length="215" mass="23075">MPSPTPRTPLTRERVVRAAIGLADREGLAALTMRRLGAELGVQAMSLYKHVSSKDQILDEVVEEIFGGIEVTDLDAGWEEAMRQRAHATRTALSAHPWAIGLLESRGASGPASTRYVDAVLGCLRSAGFSLEDAAHAFWTLDSFVYGHVLQESRASAPPDGRAEEAAPTADLDSSDYPHLAEVVARASEFSVDAEFDYGLELILAALSGARARRG</sequence>
<dbReference type="RefSeq" id="WP_378585822.1">
    <property type="nucleotide sequence ID" value="NZ_JBHSKD010000002.1"/>
</dbReference>
<dbReference type="InterPro" id="IPR003012">
    <property type="entry name" value="Tet_transcr_reg_TetR"/>
</dbReference>
<evidence type="ECO:0000256" key="6">
    <source>
        <dbReference type="SAM" id="MobiDB-lite"/>
    </source>
</evidence>
<dbReference type="InterPro" id="IPR009057">
    <property type="entry name" value="Homeodomain-like_sf"/>
</dbReference>
<feature type="region of interest" description="Disordered" evidence="6">
    <location>
        <begin position="155"/>
        <end position="174"/>
    </location>
</feature>
<evidence type="ECO:0000256" key="3">
    <source>
        <dbReference type="ARBA" id="ARBA00023125"/>
    </source>
</evidence>
<dbReference type="PANTHER" id="PTHR30055">
    <property type="entry name" value="HTH-TYPE TRANSCRIPTIONAL REGULATOR RUTR"/>
    <property type="match status" value="1"/>
</dbReference>
<keyword evidence="2" id="KW-0805">Transcription regulation</keyword>
<keyword evidence="3 5" id="KW-0238">DNA-binding</keyword>
<comment type="caution">
    <text evidence="8">The sequence shown here is derived from an EMBL/GenBank/DDBJ whole genome shotgun (WGS) entry which is preliminary data.</text>
</comment>
<protein>
    <submittedName>
        <fullName evidence="8">TetR/AcrR family transcriptional regulator</fullName>
    </submittedName>
</protein>
<evidence type="ECO:0000256" key="2">
    <source>
        <dbReference type="ARBA" id="ARBA00023015"/>
    </source>
</evidence>
<dbReference type="Gene3D" id="1.10.10.60">
    <property type="entry name" value="Homeodomain-like"/>
    <property type="match status" value="1"/>
</dbReference>
<keyword evidence="1" id="KW-0678">Repressor</keyword>
<dbReference type="InterPro" id="IPR050109">
    <property type="entry name" value="HTH-type_TetR-like_transc_reg"/>
</dbReference>
<dbReference type="Pfam" id="PF02909">
    <property type="entry name" value="TetR_C_1"/>
    <property type="match status" value="1"/>
</dbReference>
<evidence type="ECO:0000256" key="4">
    <source>
        <dbReference type="ARBA" id="ARBA00023163"/>
    </source>
</evidence>
<proteinExistence type="predicted"/>
<evidence type="ECO:0000313" key="8">
    <source>
        <dbReference type="EMBL" id="MFC5175293.1"/>
    </source>
</evidence>
<keyword evidence="4" id="KW-0804">Transcription</keyword>
<reference evidence="9" key="1">
    <citation type="journal article" date="2019" name="Int. J. Syst. Evol. Microbiol.">
        <title>The Global Catalogue of Microorganisms (GCM) 10K type strain sequencing project: providing services to taxonomists for standard genome sequencing and annotation.</title>
        <authorList>
            <consortium name="The Broad Institute Genomics Platform"/>
            <consortium name="The Broad Institute Genome Sequencing Center for Infectious Disease"/>
            <person name="Wu L."/>
            <person name="Ma J."/>
        </authorList>
    </citation>
    <scope>NUCLEOTIDE SEQUENCE [LARGE SCALE GENOMIC DNA]</scope>
    <source>
        <strain evidence="9">DFY41</strain>
    </source>
</reference>
<dbReference type="EMBL" id="JBHSKD010000002">
    <property type="protein sequence ID" value="MFC5175293.1"/>
    <property type="molecule type" value="Genomic_DNA"/>
</dbReference>
<evidence type="ECO:0000259" key="7">
    <source>
        <dbReference type="PROSITE" id="PS50977"/>
    </source>
</evidence>
<gene>
    <name evidence="8" type="ORF">ACFPGP_01335</name>
</gene>
<dbReference type="PROSITE" id="PS50977">
    <property type="entry name" value="HTH_TETR_2"/>
    <property type="match status" value="1"/>
</dbReference>
<dbReference type="InterPro" id="IPR036271">
    <property type="entry name" value="Tet_transcr_reg_TetR-rel_C_sf"/>
</dbReference>
<dbReference type="SUPFAM" id="SSF46689">
    <property type="entry name" value="Homeodomain-like"/>
    <property type="match status" value="1"/>
</dbReference>
<dbReference type="Pfam" id="PF00440">
    <property type="entry name" value="TetR_N"/>
    <property type="match status" value="1"/>
</dbReference>
<dbReference type="Gene3D" id="1.10.357.10">
    <property type="entry name" value="Tetracycline Repressor, domain 2"/>
    <property type="match status" value="1"/>
</dbReference>